<proteinExistence type="predicted"/>
<dbReference type="Proteomes" id="UP000253919">
    <property type="component" value="Unassembled WGS sequence"/>
</dbReference>
<feature type="compositionally biased region" description="Basic residues" evidence="1">
    <location>
        <begin position="55"/>
        <end position="65"/>
    </location>
</feature>
<dbReference type="OrthoDB" id="983188at2"/>
<evidence type="ECO:0000313" key="3">
    <source>
        <dbReference type="Proteomes" id="UP000253919"/>
    </source>
</evidence>
<feature type="region of interest" description="Disordered" evidence="1">
    <location>
        <begin position="43"/>
        <end position="65"/>
    </location>
</feature>
<evidence type="ECO:0000256" key="1">
    <source>
        <dbReference type="SAM" id="MobiDB-lite"/>
    </source>
</evidence>
<sequence>MGHIREPKGVDFIIESKPLTTEERKAISDFIKKDKEKLVAKRNIAKRMQPEQTKKHTRQPHLKST</sequence>
<keyword evidence="3" id="KW-1185">Reference proteome</keyword>
<evidence type="ECO:0000313" key="2">
    <source>
        <dbReference type="EMBL" id="RDC66315.1"/>
    </source>
</evidence>
<reference evidence="2 3" key="1">
    <citation type="submission" date="2018-04" db="EMBL/GenBank/DDBJ databases">
        <title>Adhaeribacter sp. HMF7616 genome sequencing and assembly.</title>
        <authorList>
            <person name="Kang H."/>
            <person name="Kang J."/>
            <person name="Cha I."/>
            <person name="Kim H."/>
            <person name="Joh K."/>
        </authorList>
    </citation>
    <scope>NUCLEOTIDE SEQUENCE [LARGE SCALE GENOMIC DNA]</scope>
    <source>
        <strain evidence="2 3">HMF7616</strain>
    </source>
</reference>
<dbReference type="EMBL" id="QASA01000001">
    <property type="protein sequence ID" value="RDC66315.1"/>
    <property type="molecule type" value="Genomic_DNA"/>
</dbReference>
<organism evidence="2 3">
    <name type="scientific">Adhaeribacter pallidiroseus</name>
    <dbReference type="NCBI Taxonomy" id="2072847"/>
    <lineage>
        <taxon>Bacteria</taxon>
        <taxon>Pseudomonadati</taxon>
        <taxon>Bacteroidota</taxon>
        <taxon>Cytophagia</taxon>
        <taxon>Cytophagales</taxon>
        <taxon>Hymenobacteraceae</taxon>
        <taxon>Adhaeribacter</taxon>
    </lineage>
</organism>
<name>A0A369QRM3_9BACT</name>
<dbReference type="RefSeq" id="WP_115375198.1">
    <property type="nucleotide sequence ID" value="NZ_QASA01000001.1"/>
</dbReference>
<accession>A0A369QRM3</accession>
<comment type="caution">
    <text evidence="2">The sequence shown here is derived from an EMBL/GenBank/DDBJ whole genome shotgun (WGS) entry which is preliminary data.</text>
</comment>
<protein>
    <submittedName>
        <fullName evidence="2">Uncharacterized protein</fullName>
    </submittedName>
</protein>
<dbReference type="AlphaFoldDB" id="A0A369QRM3"/>
<gene>
    <name evidence="2" type="ORF">AHMF7616_04946</name>
</gene>